<protein>
    <submittedName>
        <fullName evidence="6">Probable DegP protease</fullName>
    </submittedName>
</protein>
<name>M1USM7_CYAM1</name>
<dbReference type="PROSITE" id="PS50106">
    <property type="entry name" value="PDZ"/>
    <property type="match status" value="1"/>
</dbReference>
<evidence type="ECO:0000256" key="1">
    <source>
        <dbReference type="ARBA" id="ARBA00010541"/>
    </source>
</evidence>
<dbReference type="Gene3D" id="2.40.10.10">
    <property type="entry name" value="Trypsin-like serine proteases"/>
    <property type="match status" value="1"/>
</dbReference>
<dbReference type="InterPro" id="IPR001478">
    <property type="entry name" value="PDZ"/>
</dbReference>
<dbReference type="Pfam" id="PF13365">
    <property type="entry name" value="Trypsin_2"/>
    <property type="match status" value="2"/>
</dbReference>
<dbReference type="OrthoDB" id="4217619at2759"/>
<dbReference type="HOGENOM" id="CLU_020120_2_2_1"/>
<dbReference type="InterPro" id="IPR043504">
    <property type="entry name" value="Peptidase_S1_PA_chymotrypsin"/>
</dbReference>
<dbReference type="SUPFAM" id="SSF50156">
    <property type="entry name" value="PDZ domain-like"/>
    <property type="match status" value="1"/>
</dbReference>
<dbReference type="AlphaFoldDB" id="M1USM7"/>
<keyword evidence="7" id="KW-1185">Reference proteome</keyword>
<dbReference type="GeneID" id="16994792"/>
<dbReference type="PANTHER" id="PTHR43343:SF3">
    <property type="entry name" value="PROTEASE DO-LIKE 8, CHLOROPLASTIC"/>
    <property type="match status" value="1"/>
</dbReference>
<feature type="region of interest" description="Disordered" evidence="4">
    <location>
        <begin position="83"/>
        <end position="133"/>
    </location>
</feature>
<keyword evidence="3" id="KW-0378">Hydrolase</keyword>
<reference evidence="6 7" key="1">
    <citation type="journal article" date="2004" name="Nature">
        <title>Genome sequence of the ultrasmall unicellular red alga Cyanidioschyzon merolae 10D.</title>
        <authorList>
            <person name="Matsuzaki M."/>
            <person name="Misumi O."/>
            <person name="Shin-i T."/>
            <person name="Maruyama S."/>
            <person name="Takahara M."/>
            <person name="Miyagishima S."/>
            <person name="Mori T."/>
            <person name="Nishida K."/>
            <person name="Yagisawa F."/>
            <person name="Nishida K."/>
            <person name="Yoshida Y."/>
            <person name="Nishimura Y."/>
            <person name="Nakao S."/>
            <person name="Kobayashi T."/>
            <person name="Momoyama Y."/>
            <person name="Higashiyama T."/>
            <person name="Minoda A."/>
            <person name="Sano M."/>
            <person name="Nomoto H."/>
            <person name="Oishi K."/>
            <person name="Hayashi H."/>
            <person name="Ohta F."/>
            <person name="Nishizaka S."/>
            <person name="Haga S."/>
            <person name="Miura S."/>
            <person name="Morishita T."/>
            <person name="Kabeya Y."/>
            <person name="Terasawa K."/>
            <person name="Suzuki Y."/>
            <person name="Ishii Y."/>
            <person name="Asakawa S."/>
            <person name="Takano H."/>
            <person name="Ohta N."/>
            <person name="Kuroiwa H."/>
            <person name="Tanaka K."/>
            <person name="Shimizu N."/>
            <person name="Sugano S."/>
            <person name="Sato N."/>
            <person name="Nozaki H."/>
            <person name="Ogasawara N."/>
            <person name="Kohara Y."/>
            <person name="Kuroiwa T."/>
        </authorList>
    </citation>
    <scope>NUCLEOTIDE SEQUENCE [LARGE SCALE GENOMIC DNA]</scope>
    <source>
        <strain evidence="6 7">10D</strain>
    </source>
</reference>
<dbReference type="InterPro" id="IPR009003">
    <property type="entry name" value="Peptidase_S1_PA"/>
</dbReference>
<dbReference type="Gramene" id="CML090CT">
    <property type="protein sequence ID" value="CML090CT"/>
    <property type="gene ID" value="CML090C"/>
</dbReference>
<feature type="region of interest" description="Disordered" evidence="4">
    <location>
        <begin position="1"/>
        <end position="22"/>
    </location>
</feature>
<dbReference type="Pfam" id="PF13180">
    <property type="entry name" value="PDZ_2"/>
    <property type="match status" value="1"/>
</dbReference>
<dbReference type="GO" id="GO:0006508">
    <property type="term" value="P:proteolysis"/>
    <property type="evidence" value="ECO:0007669"/>
    <property type="project" value="UniProtKB-KW"/>
</dbReference>
<evidence type="ECO:0000256" key="3">
    <source>
        <dbReference type="ARBA" id="ARBA00022801"/>
    </source>
</evidence>
<evidence type="ECO:0000256" key="2">
    <source>
        <dbReference type="ARBA" id="ARBA00022670"/>
    </source>
</evidence>
<dbReference type="STRING" id="280699.M1USM7"/>
<dbReference type="EMBL" id="AP006494">
    <property type="protein sequence ID" value="BAM80706.1"/>
    <property type="molecule type" value="Genomic_DNA"/>
</dbReference>
<dbReference type="Gene3D" id="2.40.10.120">
    <property type="match status" value="1"/>
</dbReference>
<accession>M1USM7</accession>
<dbReference type="Gene3D" id="2.30.42.10">
    <property type="match status" value="1"/>
</dbReference>
<reference evidence="6 7" key="2">
    <citation type="journal article" date="2007" name="BMC Biol.">
        <title>A 100%-complete sequence reveals unusually simple genomic features in the hot-spring red alga Cyanidioschyzon merolae.</title>
        <authorList>
            <person name="Nozaki H."/>
            <person name="Takano H."/>
            <person name="Misumi O."/>
            <person name="Terasawa K."/>
            <person name="Matsuzaki M."/>
            <person name="Maruyama S."/>
            <person name="Nishida K."/>
            <person name="Yagisawa F."/>
            <person name="Yoshida Y."/>
            <person name="Fujiwara T."/>
            <person name="Takio S."/>
            <person name="Tamura K."/>
            <person name="Chung S.J."/>
            <person name="Nakamura S."/>
            <person name="Kuroiwa H."/>
            <person name="Tanaka K."/>
            <person name="Sato N."/>
            <person name="Kuroiwa T."/>
        </authorList>
    </citation>
    <scope>NUCLEOTIDE SEQUENCE [LARGE SCALE GENOMIC DNA]</scope>
    <source>
        <strain evidence="6 7">10D</strain>
    </source>
</reference>
<dbReference type="InterPro" id="IPR051201">
    <property type="entry name" value="Chloro_Bact_Ser_Proteases"/>
</dbReference>
<evidence type="ECO:0000313" key="7">
    <source>
        <dbReference type="Proteomes" id="UP000007014"/>
    </source>
</evidence>
<dbReference type="SMART" id="SM00228">
    <property type="entry name" value="PDZ"/>
    <property type="match status" value="1"/>
</dbReference>
<dbReference type="PRINTS" id="PR00834">
    <property type="entry name" value="PROTEASES2C"/>
</dbReference>
<dbReference type="InterPro" id="IPR036034">
    <property type="entry name" value="PDZ_sf"/>
</dbReference>
<comment type="similarity">
    <text evidence="1">Belongs to the peptidase S1C family.</text>
</comment>
<organism evidence="6 7">
    <name type="scientific">Cyanidioschyzon merolae (strain NIES-3377 / 10D)</name>
    <name type="common">Unicellular red alga</name>
    <dbReference type="NCBI Taxonomy" id="280699"/>
    <lineage>
        <taxon>Eukaryota</taxon>
        <taxon>Rhodophyta</taxon>
        <taxon>Bangiophyceae</taxon>
        <taxon>Cyanidiales</taxon>
        <taxon>Cyanidiaceae</taxon>
        <taxon>Cyanidioschyzon</taxon>
    </lineage>
</organism>
<dbReference type="SUPFAM" id="SSF50494">
    <property type="entry name" value="Trypsin-like serine proteases"/>
    <property type="match status" value="1"/>
</dbReference>
<dbReference type="eggNOG" id="KOG1320">
    <property type="taxonomic scope" value="Eukaryota"/>
</dbReference>
<dbReference type="InterPro" id="IPR001940">
    <property type="entry name" value="Peptidase_S1C"/>
</dbReference>
<feature type="domain" description="PDZ" evidence="5">
    <location>
        <begin position="357"/>
        <end position="453"/>
    </location>
</feature>
<sequence>MQAAAALSSSQNGPTEAQGVLVGHPVLQEAPIEASVESQLEQLAKREDVTASRVYYAARSAVVHISSMESLRAAARRGFRKLWPPFPYGPESPDDEDDTEDEDASAARAAEPSEPEPKRGLPEPPLASPHERPEEEWILRGTGTGFCFDADLHIVTNAHVVAGASRYWVRFISGDQVPAQVLGLDSEHDIAVLQPRWEGASSDQSAPLRELAALPSDAPRTLSNAVASRWSQGANLTVRKRLLETIQPLRFGDSTKLLVGQRVFAIGNPFSLEHTLTAGILSGVGREVASRRSGGIPMFGLLQTDAALNAGNSGGPLLDSNGCVIGMNCAIASPSGAFAGVGFAIPIHTVRRVAEEILTRGRASRPGLGVTFAPTALTRRLGIRRGVLILNVLPDGPAARAGLRPTRRLERLYLGDVILSVDNHPVNDAVDVMRILQQKRVGDTVKLAVANASEILALQGGTQAWSDKLPPAMNRAHPSPSEEEAIREKWKGLRVREVTVQLADIPRRAWRIASKL</sequence>
<dbReference type="OMA" id="SADELIM"/>
<dbReference type="Proteomes" id="UP000007014">
    <property type="component" value="Chromosome 12"/>
</dbReference>
<dbReference type="GO" id="GO:0004252">
    <property type="term" value="F:serine-type endopeptidase activity"/>
    <property type="evidence" value="ECO:0007669"/>
    <property type="project" value="InterPro"/>
</dbReference>
<gene>
    <name evidence="6" type="ORF">CYME_CML090C</name>
</gene>
<dbReference type="RefSeq" id="XP_005536742.1">
    <property type="nucleotide sequence ID" value="XM_005536685.1"/>
</dbReference>
<keyword evidence="2 6" id="KW-0645">Protease</keyword>
<evidence type="ECO:0000313" key="6">
    <source>
        <dbReference type="EMBL" id="BAM80706.1"/>
    </source>
</evidence>
<dbReference type="KEGG" id="cme:CYME_CML090C"/>
<evidence type="ECO:0000256" key="4">
    <source>
        <dbReference type="SAM" id="MobiDB-lite"/>
    </source>
</evidence>
<feature type="compositionally biased region" description="Acidic residues" evidence="4">
    <location>
        <begin position="92"/>
        <end position="104"/>
    </location>
</feature>
<proteinExistence type="inferred from homology"/>
<dbReference type="PANTHER" id="PTHR43343">
    <property type="entry name" value="PEPTIDASE S12"/>
    <property type="match status" value="1"/>
</dbReference>
<evidence type="ECO:0000259" key="5">
    <source>
        <dbReference type="PROSITE" id="PS50106"/>
    </source>
</evidence>